<reference evidence="1" key="2">
    <citation type="journal article" date="2015" name="Fish Shellfish Immunol.">
        <title>Early steps in the European eel (Anguilla anguilla)-Vibrio vulnificus interaction in the gills: Role of the RtxA13 toxin.</title>
        <authorList>
            <person name="Callol A."/>
            <person name="Pajuelo D."/>
            <person name="Ebbesson L."/>
            <person name="Teles M."/>
            <person name="MacKenzie S."/>
            <person name="Amaro C."/>
        </authorList>
    </citation>
    <scope>NUCLEOTIDE SEQUENCE</scope>
</reference>
<accession>A0A0E9UGR8</accession>
<protein>
    <submittedName>
        <fullName evidence="1">Uncharacterized protein</fullName>
    </submittedName>
</protein>
<sequence>MLLHLLQVLVS</sequence>
<evidence type="ECO:0000313" key="1">
    <source>
        <dbReference type="EMBL" id="JAH64962.1"/>
    </source>
</evidence>
<name>A0A0E9UGR8_ANGAN</name>
<organism evidence="1">
    <name type="scientific">Anguilla anguilla</name>
    <name type="common">European freshwater eel</name>
    <name type="synonym">Muraena anguilla</name>
    <dbReference type="NCBI Taxonomy" id="7936"/>
    <lineage>
        <taxon>Eukaryota</taxon>
        <taxon>Metazoa</taxon>
        <taxon>Chordata</taxon>
        <taxon>Craniata</taxon>
        <taxon>Vertebrata</taxon>
        <taxon>Euteleostomi</taxon>
        <taxon>Actinopterygii</taxon>
        <taxon>Neopterygii</taxon>
        <taxon>Teleostei</taxon>
        <taxon>Anguilliformes</taxon>
        <taxon>Anguillidae</taxon>
        <taxon>Anguilla</taxon>
    </lineage>
</organism>
<dbReference type="EMBL" id="GBXM01043615">
    <property type="protein sequence ID" value="JAH64962.1"/>
    <property type="molecule type" value="Transcribed_RNA"/>
</dbReference>
<reference evidence="1" key="1">
    <citation type="submission" date="2014-11" db="EMBL/GenBank/DDBJ databases">
        <authorList>
            <person name="Amaro Gonzalez C."/>
        </authorList>
    </citation>
    <scope>NUCLEOTIDE SEQUENCE</scope>
</reference>
<proteinExistence type="predicted"/>